<protein>
    <submittedName>
        <fullName evidence="2">NADH dehydrogenase subunit 6</fullName>
    </submittedName>
</protein>
<geneLocation type="mitochondrion" evidence="2"/>
<feature type="transmembrane region" description="Helical" evidence="1">
    <location>
        <begin position="77"/>
        <end position="95"/>
    </location>
</feature>
<dbReference type="CTD" id="4541"/>
<organism evidence="2">
    <name type="scientific">Xiphinema pachtaicum</name>
    <dbReference type="NCBI Taxonomy" id="260251"/>
    <lineage>
        <taxon>Eukaryota</taxon>
        <taxon>Metazoa</taxon>
        <taxon>Ecdysozoa</taxon>
        <taxon>Nematoda</taxon>
        <taxon>Enoplea</taxon>
        <taxon>Dorylaimia</taxon>
        <taxon>Dorylaimida</taxon>
        <taxon>Dorylaimina</taxon>
        <taxon>Longidoroidea</taxon>
        <taxon>Longidoridae</taxon>
        <taxon>Xiphinema</taxon>
    </lineage>
</organism>
<dbReference type="GeneID" id="31080166"/>
<keyword evidence="1" id="KW-1133">Transmembrane helix</keyword>
<keyword evidence="1" id="KW-0472">Membrane</keyword>
<dbReference type="RefSeq" id="YP_009346462.1">
    <property type="nucleotide sequence ID" value="NC_033870.1"/>
</dbReference>
<feature type="transmembrane region" description="Helical" evidence="1">
    <location>
        <begin position="115"/>
        <end position="137"/>
    </location>
</feature>
<gene>
    <name evidence="2" type="primary">ND6</name>
</gene>
<reference evidence="2" key="1">
    <citation type="journal article" date="2017" name="Sci. Rep.">
        <title>Mitochondrial genome diversity in dagger and needle nematodes (Nematoda: Longidoridae).</title>
        <authorList>
            <person name="Palomares-Rius J.E."/>
            <person name="Cantalapiedra-Navarrete C."/>
            <person name="Archidona-Yuste A."/>
            <person name="Blok V.C."/>
            <person name="Castillo P."/>
        </authorList>
    </citation>
    <scope>NUCLEOTIDE SEQUENCE</scope>
    <source>
        <strain evidence="2">IAS</strain>
    </source>
</reference>
<evidence type="ECO:0000256" key="1">
    <source>
        <dbReference type="SAM" id="Phobius"/>
    </source>
</evidence>
<sequence length="144" mass="16538">MMKELIFFMVLSFIVIQSSSLWMSLAIIPFSMCCILNTTHPMDCSGLFFLLYMMVFVGGLLVLLVGVSSVSLQEETFIPGYILVIVSFFFCLSKSSWSLGEIFGWFSWFSMEPMFIWFPLVMLILLLTMVSVMFFSLKSFVRTT</sequence>
<keyword evidence="2" id="KW-0496">Mitochondrion</keyword>
<keyword evidence="1" id="KW-0812">Transmembrane</keyword>
<dbReference type="EMBL" id="KU746821">
    <property type="protein sequence ID" value="AOT84273.1"/>
    <property type="molecule type" value="Genomic_DNA"/>
</dbReference>
<name>A0A1P8C7A0_9BILA</name>
<evidence type="ECO:0000313" key="2">
    <source>
        <dbReference type="EMBL" id="AOT84273.1"/>
    </source>
</evidence>
<feature type="transmembrane region" description="Helical" evidence="1">
    <location>
        <begin position="49"/>
        <end position="70"/>
    </location>
</feature>
<accession>A0A1P8C7A0</accession>
<proteinExistence type="predicted"/>
<dbReference type="AlphaFoldDB" id="A0A1P8C7A0"/>